<dbReference type="InterPro" id="IPR019196">
    <property type="entry name" value="ABC_transp_unknown"/>
</dbReference>
<protein>
    <submittedName>
        <fullName evidence="3">ABC transporter</fullName>
    </submittedName>
</protein>
<evidence type="ECO:0000313" key="4">
    <source>
        <dbReference type="Proteomes" id="UP000279959"/>
    </source>
</evidence>
<dbReference type="EMBL" id="AP018664">
    <property type="protein sequence ID" value="BBD98506.1"/>
    <property type="molecule type" value="Genomic_DNA"/>
</dbReference>
<dbReference type="Proteomes" id="UP000279959">
    <property type="component" value="Chromosome"/>
</dbReference>
<feature type="domain" description="ABC-type uncharacterised transport system" evidence="2">
    <location>
        <begin position="140"/>
        <end position="267"/>
    </location>
</feature>
<keyword evidence="1" id="KW-0472">Membrane</keyword>
<gene>
    <name evidence="3" type="ORF">SAMIE_1020070</name>
</gene>
<evidence type="ECO:0000256" key="1">
    <source>
        <dbReference type="SAM" id="Phobius"/>
    </source>
</evidence>
<proteinExistence type="predicted"/>
<dbReference type="RefSeq" id="WP_066699325.1">
    <property type="nucleotide sequence ID" value="NZ_AP018664.1"/>
</dbReference>
<evidence type="ECO:0000259" key="2">
    <source>
        <dbReference type="Pfam" id="PF09822"/>
    </source>
</evidence>
<feature type="transmembrane region" description="Helical" evidence="1">
    <location>
        <begin position="60"/>
        <end position="80"/>
    </location>
</feature>
<dbReference type="AlphaFoldDB" id="A0A494W5A6"/>
<dbReference type="KEGG" id="sami:SAMIE_1020070"/>
<feature type="transmembrane region" description="Helical" evidence="1">
    <location>
        <begin position="86"/>
        <end position="105"/>
    </location>
</feature>
<name>A0A494W5A6_9SPHN</name>
<keyword evidence="1" id="KW-0812">Transmembrane</keyword>
<dbReference type="Pfam" id="PF09822">
    <property type="entry name" value="ABC_transp_aux"/>
    <property type="match status" value="1"/>
</dbReference>
<feature type="transmembrane region" description="Helical" evidence="1">
    <location>
        <begin position="35"/>
        <end position="53"/>
    </location>
</feature>
<evidence type="ECO:0000313" key="3">
    <source>
        <dbReference type="EMBL" id="BBD98506.1"/>
    </source>
</evidence>
<feature type="transmembrane region" description="Helical" evidence="1">
    <location>
        <begin position="112"/>
        <end position="130"/>
    </location>
</feature>
<keyword evidence="4" id="KW-1185">Reference proteome</keyword>
<organism evidence="3 4">
    <name type="scientific">Sphingobium amiense</name>
    <dbReference type="NCBI Taxonomy" id="135719"/>
    <lineage>
        <taxon>Bacteria</taxon>
        <taxon>Pseudomonadati</taxon>
        <taxon>Pseudomonadota</taxon>
        <taxon>Alphaproteobacteria</taxon>
        <taxon>Sphingomonadales</taxon>
        <taxon>Sphingomonadaceae</taxon>
        <taxon>Sphingobium</taxon>
    </lineage>
</organism>
<feature type="transmembrane region" description="Helical" evidence="1">
    <location>
        <begin position="361"/>
        <end position="380"/>
    </location>
</feature>
<sequence>MKAGLFRFLWLWLPALAVFLAGLHRAWLTGQADPWDWSMAAAPVMAAAGFALARRPAPVMLWLGIGAAGMALLFCAVASARAPSPVAAAGLLAVAAASGAGGRCIRRQGRSRALGLGVLIVAGLLVWRGPAQPLRQAADRPKLAVITALPLFWAEPRAGGMERRDAPIVTVLRTRFTVEPLDDPLRLGASGARRLLLAQPRAMTPAQMVALDDWVRGGGQALVLADPALRWPSALPLGDRRRAPPVSLLGPLADHWGIPLSGRMIAGEERHFLPDGALVTLSGATLGPDGVAVTRRIGRGAVTLVGDADPIDDRLWLADPASPLDPRIWSADTPAVVANWLGVSMSSPGIWMRQADDVLAAIRWAVLAGTGWAMLGVWAVRGDKGRSCARTKRENRLEEE</sequence>
<reference evidence="3 4" key="1">
    <citation type="submission" date="2018-05" db="EMBL/GenBank/DDBJ databases">
        <title>Complete Genome Sequence of the Nonylphenol-Degrading Bacterium Sphingobium amiense DSM 16289T.</title>
        <authorList>
            <person name="Ootsuka M."/>
            <person name="Nishizawa T."/>
            <person name="Ohta H."/>
        </authorList>
    </citation>
    <scope>NUCLEOTIDE SEQUENCE [LARGE SCALE GENOMIC DNA]</scope>
    <source>
        <strain evidence="3 4">DSM 16289</strain>
    </source>
</reference>
<keyword evidence="1" id="KW-1133">Transmembrane helix</keyword>
<accession>A0A494W5A6</accession>